<reference evidence="1" key="1">
    <citation type="submission" date="2024-03" db="EMBL/GenBank/DDBJ databases">
        <title>Novel Streptomyces species of biotechnological and ecological value are a feature of Machair soil.</title>
        <authorList>
            <person name="Prole J.R."/>
            <person name="Goodfellow M."/>
            <person name="Allenby N."/>
            <person name="Ward A.C."/>
        </authorList>
    </citation>
    <scope>NUCLEOTIDE SEQUENCE</scope>
    <source>
        <strain evidence="1">MS1.AVA.4</strain>
    </source>
</reference>
<organism evidence="1 2">
    <name type="scientific">Streptomyces pratisoli</name>
    <dbReference type="NCBI Taxonomy" id="3139917"/>
    <lineage>
        <taxon>Bacteria</taxon>
        <taxon>Bacillati</taxon>
        <taxon>Actinomycetota</taxon>
        <taxon>Actinomycetes</taxon>
        <taxon>Kitasatosporales</taxon>
        <taxon>Streptomycetaceae</taxon>
        <taxon>Streptomyces</taxon>
    </lineage>
</organism>
<dbReference type="Proteomes" id="UP001375539">
    <property type="component" value="Unassembled WGS sequence"/>
</dbReference>
<proteinExistence type="predicted"/>
<evidence type="ECO:0000313" key="1">
    <source>
        <dbReference type="EMBL" id="MEJ8661456.1"/>
    </source>
</evidence>
<evidence type="ECO:0000313" key="2">
    <source>
        <dbReference type="Proteomes" id="UP001375539"/>
    </source>
</evidence>
<keyword evidence="2" id="KW-1185">Reference proteome</keyword>
<protein>
    <submittedName>
        <fullName evidence="1">NAD-dependent epimerase/dehydratase family protein</fullName>
    </submittedName>
</protein>
<sequence>MNTRDLIADLSGTTVTVTGGFGLVGSRIVHKLREVGAEPLAVGRLDAYGRSVSVYSSVFGISPRDPDVIVGDITDVALMDDLVSRSDYVIHAAALADVAECTRNPVAALSANIHGTQSVLDAAARHSGTLKRLVFVSSASVYGIGNGSGTTGARFSEEGSLVPGSVYANTKLWGEHQTALTLVGADDSYTIVRYFSVYGEPQVVKENSHSWVVAWFAMRAALGLPLHLNGGGDQVRDFVHVDDIAEATLLAAVSERAHRTTLNVGTGRATSIRQVADLVRRHCPGARIVETPRPQDDPLGACADITRMRQVLGWAPQVDIEDGVSRYLEWLDRTPEAIPAWLRTEARTAA</sequence>
<comment type="caution">
    <text evidence="1">The sequence shown here is derived from an EMBL/GenBank/DDBJ whole genome shotgun (WGS) entry which is preliminary data.</text>
</comment>
<name>A0ACC6QT49_9ACTN</name>
<accession>A0ACC6QT49</accession>
<dbReference type="EMBL" id="JBBKAI010000002">
    <property type="protein sequence ID" value="MEJ8661456.1"/>
    <property type="molecule type" value="Genomic_DNA"/>
</dbReference>
<gene>
    <name evidence="1" type="ORF">WKI58_33950</name>
</gene>